<evidence type="ECO:0000313" key="1">
    <source>
        <dbReference type="EMBL" id="GMH55282.1"/>
    </source>
</evidence>
<dbReference type="AlphaFoldDB" id="A0A9W6ZQ06"/>
<dbReference type="Proteomes" id="UP001165082">
    <property type="component" value="Unassembled WGS sequence"/>
</dbReference>
<name>A0A9W6ZQ06_9STRA</name>
<organism evidence="1 2">
    <name type="scientific">Triparma retinervis</name>
    <dbReference type="NCBI Taxonomy" id="2557542"/>
    <lineage>
        <taxon>Eukaryota</taxon>
        <taxon>Sar</taxon>
        <taxon>Stramenopiles</taxon>
        <taxon>Ochrophyta</taxon>
        <taxon>Bolidophyceae</taxon>
        <taxon>Parmales</taxon>
        <taxon>Triparmaceae</taxon>
        <taxon>Triparma</taxon>
    </lineage>
</organism>
<dbReference type="OrthoDB" id="1711508at2759"/>
<protein>
    <submittedName>
        <fullName evidence="1">Uncharacterized protein</fullName>
    </submittedName>
</protein>
<feature type="non-terminal residue" evidence="1">
    <location>
        <position position="46"/>
    </location>
</feature>
<keyword evidence="2" id="KW-1185">Reference proteome</keyword>
<reference evidence="1" key="1">
    <citation type="submission" date="2022-07" db="EMBL/GenBank/DDBJ databases">
        <title>Genome analysis of Parmales, a sister group of diatoms, reveals the evolutionary specialization of diatoms from phago-mixotrophs to photoautotrophs.</title>
        <authorList>
            <person name="Ban H."/>
            <person name="Sato S."/>
            <person name="Yoshikawa S."/>
            <person name="Kazumasa Y."/>
            <person name="Nakamura Y."/>
            <person name="Ichinomiya M."/>
            <person name="Saitoh K."/>
            <person name="Sato N."/>
            <person name="Blanc-Mathieu R."/>
            <person name="Endo H."/>
            <person name="Kuwata A."/>
            <person name="Ogata H."/>
        </authorList>
    </citation>
    <scope>NUCLEOTIDE SEQUENCE</scope>
</reference>
<proteinExistence type="predicted"/>
<comment type="caution">
    <text evidence="1">The sequence shown here is derived from an EMBL/GenBank/DDBJ whole genome shotgun (WGS) entry which is preliminary data.</text>
</comment>
<sequence length="46" mass="5242">MMGTPEADIFVDPADMDELPDVIDDFDSEFNAGSKGWMEQFENQQK</sequence>
<dbReference type="EMBL" id="BRXZ01003464">
    <property type="protein sequence ID" value="GMH55282.1"/>
    <property type="molecule type" value="Genomic_DNA"/>
</dbReference>
<gene>
    <name evidence="1" type="ORF">TrRE_jg11646</name>
</gene>
<accession>A0A9W6ZQ06</accession>
<evidence type="ECO:0000313" key="2">
    <source>
        <dbReference type="Proteomes" id="UP001165082"/>
    </source>
</evidence>